<reference evidence="2 4" key="1">
    <citation type="submission" date="2014-12" db="EMBL/GenBank/DDBJ databases">
        <title>Draft genome sequences of 29 type strains of Enterococci.</title>
        <authorList>
            <person name="Zhong Z."/>
            <person name="Sun Z."/>
            <person name="Liu W."/>
            <person name="Zhang W."/>
            <person name="Zhang H."/>
        </authorList>
    </citation>
    <scope>NUCLEOTIDE SEQUENCE [LARGE SCALE GENOMIC DNA]</scope>
    <source>
        <strain evidence="2 4">DSM 21207</strain>
    </source>
</reference>
<dbReference type="GO" id="GO:0022857">
    <property type="term" value="F:transmembrane transporter activity"/>
    <property type="evidence" value="ECO:0007669"/>
    <property type="project" value="InterPro"/>
</dbReference>
<sequence length="217" mass="23695">MKNSKTFDLVLTALFLGIMILMSLVPFLGFIPIGPLNATILHVPVIIGSIILGPRLGAFLGFSMGIMSVYNSTTRPNPLSFVFSPFINVIGTNHGDWKALIVAILPRILIGVVPFFVYKYGRRLLKNKANSITLFIAGISGGLTNTLLVMNLIYFLFQNSYATYVSQSGQSHDFLYGAILTVIFTQGIPEAIVAGVVTAAVCSILLRLTKKNRTEMY</sequence>
<organism evidence="2 4">
    <name type="scientific">Enterococcus canintestini</name>
    <dbReference type="NCBI Taxonomy" id="317010"/>
    <lineage>
        <taxon>Bacteria</taxon>
        <taxon>Bacillati</taxon>
        <taxon>Bacillota</taxon>
        <taxon>Bacilli</taxon>
        <taxon>Lactobacillales</taxon>
        <taxon>Enterococcaceae</taxon>
        <taxon>Enterococcus</taxon>
    </lineage>
</organism>
<feature type="transmembrane region" description="Helical" evidence="1">
    <location>
        <begin position="132"/>
        <end position="157"/>
    </location>
</feature>
<dbReference type="Proteomes" id="UP000216797">
    <property type="component" value="Unassembled WGS sequence"/>
</dbReference>
<dbReference type="EMBL" id="JXKG01000018">
    <property type="protein sequence ID" value="OJG14435.1"/>
    <property type="molecule type" value="Genomic_DNA"/>
</dbReference>
<evidence type="ECO:0000313" key="3">
    <source>
        <dbReference type="EMBL" id="PAB00101.1"/>
    </source>
</evidence>
<dbReference type="Gene3D" id="1.10.1760.20">
    <property type="match status" value="1"/>
</dbReference>
<dbReference type="RefSeq" id="WP_071865392.1">
    <property type="nucleotide sequence ID" value="NZ_JBHLVQ010000006.1"/>
</dbReference>
<dbReference type="InterPro" id="IPR024529">
    <property type="entry name" value="ECF_trnsprt_substrate-spec"/>
</dbReference>
<evidence type="ECO:0000313" key="5">
    <source>
        <dbReference type="Proteomes" id="UP000216797"/>
    </source>
</evidence>
<protein>
    <recommendedName>
        <fullName evidence="6">ECF transporter S component</fullName>
    </recommendedName>
</protein>
<feature type="transmembrane region" description="Helical" evidence="1">
    <location>
        <begin position="12"/>
        <end position="33"/>
    </location>
</feature>
<comment type="caution">
    <text evidence="2">The sequence shown here is derived from an EMBL/GenBank/DDBJ whole genome shotgun (WGS) entry which is preliminary data.</text>
</comment>
<feature type="transmembrane region" description="Helical" evidence="1">
    <location>
        <begin position="45"/>
        <end position="70"/>
    </location>
</feature>
<reference evidence="3 5" key="2">
    <citation type="submission" date="2015-08" db="EMBL/GenBank/DDBJ databases">
        <title>Enterococcus genome sequence.</title>
        <authorList>
            <person name="Acedo J.Z."/>
            <person name="Vederas J.C."/>
        </authorList>
    </citation>
    <scope>NUCLEOTIDE SEQUENCE [LARGE SCALE GENOMIC DNA]</scope>
    <source>
        <strain evidence="3 5">49</strain>
    </source>
</reference>
<dbReference type="AlphaFoldDB" id="A0A1L8R3Z6"/>
<accession>A0A1L8R3Z6</accession>
<dbReference type="Proteomes" id="UP000182835">
    <property type="component" value="Unassembled WGS sequence"/>
</dbReference>
<keyword evidence="1" id="KW-1133">Transmembrane helix</keyword>
<keyword evidence="1" id="KW-0812">Transmembrane</keyword>
<evidence type="ECO:0000256" key="1">
    <source>
        <dbReference type="SAM" id="Phobius"/>
    </source>
</evidence>
<evidence type="ECO:0000313" key="2">
    <source>
        <dbReference type="EMBL" id="OJG14435.1"/>
    </source>
</evidence>
<feature type="transmembrane region" description="Helical" evidence="1">
    <location>
        <begin position="99"/>
        <end position="120"/>
    </location>
</feature>
<dbReference type="EMBL" id="LHUG01000012">
    <property type="protein sequence ID" value="PAB00101.1"/>
    <property type="molecule type" value="Genomic_DNA"/>
</dbReference>
<evidence type="ECO:0000313" key="4">
    <source>
        <dbReference type="Proteomes" id="UP000182835"/>
    </source>
</evidence>
<keyword evidence="1" id="KW-0472">Membrane</keyword>
<proteinExistence type="predicted"/>
<name>A0A1L8R3Z6_9ENTE</name>
<dbReference type="OrthoDB" id="9813540at2"/>
<keyword evidence="5" id="KW-1185">Reference proteome</keyword>
<evidence type="ECO:0008006" key="6">
    <source>
        <dbReference type="Google" id="ProtNLM"/>
    </source>
</evidence>
<dbReference type="Pfam" id="PF12822">
    <property type="entry name" value="ECF_trnsprt"/>
    <property type="match status" value="1"/>
</dbReference>
<feature type="transmembrane region" description="Helical" evidence="1">
    <location>
        <begin position="177"/>
        <end position="206"/>
    </location>
</feature>
<dbReference type="STRING" id="317010.RU96_GL000888"/>
<gene>
    <name evidence="3" type="ORF">AKL21_11135</name>
    <name evidence="2" type="ORF">RU96_GL000888</name>
</gene>